<proteinExistence type="predicted"/>
<sequence>MTASSRPPCDRCGQVHTKCTAHSKRHKGPCGAQPVKGQEVCAAHGGKSPQAVAAAAQRETERQADEEIRKLWPGLAGQDPIKDPVDLLARTAGALEHMADVVGGRVNDLNTSIAGGKDMTQLRAEVTLLDRLLDKLLKAGDTMARLGIAERHVELEQARAQMVTAAFLGALEVLAGRVQLLPADRDAVVRAFLELLGATNSTGGPDAIGGAA</sequence>
<dbReference type="AlphaFoldDB" id="A0A0A1DQU4"/>
<dbReference type="STRING" id="2045.KR76_15150"/>
<accession>A0A0A1DQU4</accession>
<name>A0A0A1DQU4_NOCSI</name>
<dbReference type="EMBL" id="CP009896">
    <property type="protein sequence ID" value="AIY17765.1"/>
    <property type="molecule type" value="Genomic_DNA"/>
</dbReference>
<dbReference type="KEGG" id="psim:KR76_15150"/>
<dbReference type="Proteomes" id="UP000030300">
    <property type="component" value="Chromosome"/>
</dbReference>
<dbReference type="OrthoDB" id="3624790at2"/>
<dbReference type="RefSeq" id="WP_038679430.1">
    <property type="nucleotide sequence ID" value="NZ_BJMC01000009.1"/>
</dbReference>
<dbReference type="HOGENOM" id="CLU_1298706_0_0_11"/>
<dbReference type="GeneID" id="96610186"/>
<gene>
    <name evidence="1" type="ORF">KR76_15150</name>
</gene>
<keyword evidence="2" id="KW-1185">Reference proteome</keyword>
<protein>
    <submittedName>
        <fullName evidence="1">Uncharacterized protein</fullName>
    </submittedName>
</protein>
<evidence type="ECO:0000313" key="2">
    <source>
        <dbReference type="Proteomes" id="UP000030300"/>
    </source>
</evidence>
<reference evidence="1 2" key="1">
    <citation type="journal article" date="2015" name="Genome Announc.">
        <title>Complete Genome Sequence of Steroid-Transforming Nocardioides simplex VKM Ac-2033D.</title>
        <authorList>
            <person name="Shtratnikova V.Y."/>
            <person name="Schelkunov M.I."/>
            <person name="Pekov Y.A."/>
            <person name="Fokina V.V."/>
            <person name="Logacheva M.D."/>
            <person name="Sokolov S.L."/>
            <person name="Bragin E.Y."/>
            <person name="Ashapkin V.V."/>
            <person name="Donova M.V."/>
        </authorList>
    </citation>
    <scope>NUCLEOTIDE SEQUENCE [LARGE SCALE GENOMIC DNA]</scope>
    <source>
        <strain evidence="1 2">VKM Ac-2033D</strain>
    </source>
</reference>
<organism evidence="1 2">
    <name type="scientific">Nocardioides simplex</name>
    <name type="common">Arthrobacter simplex</name>
    <dbReference type="NCBI Taxonomy" id="2045"/>
    <lineage>
        <taxon>Bacteria</taxon>
        <taxon>Bacillati</taxon>
        <taxon>Actinomycetota</taxon>
        <taxon>Actinomycetes</taxon>
        <taxon>Propionibacteriales</taxon>
        <taxon>Nocardioidaceae</taxon>
        <taxon>Pimelobacter</taxon>
    </lineage>
</organism>
<evidence type="ECO:0000313" key="1">
    <source>
        <dbReference type="EMBL" id="AIY17765.1"/>
    </source>
</evidence>